<evidence type="ECO:0000256" key="1">
    <source>
        <dbReference type="SAM" id="SignalP"/>
    </source>
</evidence>
<name>A0A2M3ZSA2_9DIPT</name>
<accession>A0A2M3ZSA2</accession>
<feature type="chain" id="PRO_5014746775" evidence="1">
    <location>
        <begin position="31"/>
        <end position="86"/>
    </location>
</feature>
<protein>
    <submittedName>
        <fullName evidence="2">Putative secreted peptide</fullName>
    </submittedName>
</protein>
<dbReference type="EMBL" id="GGFM01010497">
    <property type="protein sequence ID" value="MBW31248.1"/>
    <property type="molecule type" value="Transcribed_RNA"/>
</dbReference>
<dbReference type="AlphaFoldDB" id="A0A2M3ZSA2"/>
<feature type="signal peptide" evidence="1">
    <location>
        <begin position="1"/>
        <end position="30"/>
    </location>
</feature>
<keyword evidence="1" id="KW-0732">Signal</keyword>
<reference evidence="2" key="1">
    <citation type="submission" date="2018-01" db="EMBL/GenBank/DDBJ databases">
        <title>An insight into the sialome of Amazonian anophelines.</title>
        <authorList>
            <person name="Ribeiro J.M."/>
            <person name="Scarpassa V."/>
            <person name="Calvo E."/>
        </authorList>
    </citation>
    <scope>NUCLEOTIDE SEQUENCE</scope>
    <source>
        <tissue evidence="2">Salivary glands</tissue>
    </source>
</reference>
<organism evidence="2">
    <name type="scientific">Anopheles braziliensis</name>
    <dbReference type="NCBI Taxonomy" id="58242"/>
    <lineage>
        <taxon>Eukaryota</taxon>
        <taxon>Metazoa</taxon>
        <taxon>Ecdysozoa</taxon>
        <taxon>Arthropoda</taxon>
        <taxon>Hexapoda</taxon>
        <taxon>Insecta</taxon>
        <taxon>Pterygota</taxon>
        <taxon>Neoptera</taxon>
        <taxon>Endopterygota</taxon>
        <taxon>Diptera</taxon>
        <taxon>Nematocera</taxon>
        <taxon>Culicoidea</taxon>
        <taxon>Culicidae</taxon>
        <taxon>Anophelinae</taxon>
        <taxon>Anopheles</taxon>
    </lineage>
</organism>
<proteinExistence type="predicted"/>
<sequence>MHTPHRARERSLAFALSFLFLISFSSVTNSEKKGGWMDLRDTTTTTFQQSGQSRALYYCFHTKSLVSRFHDVSKPCVCSNRISSTL</sequence>
<evidence type="ECO:0000313" key="2">
    <source>
        <dbReference type="EMBL" id="MBW31248.1"/>
    </source>
</evidence>